<dbReference type="GO" id="GO:0005886">
    <property type="term" value="C:plasma membrane"/>
    <property type="evidence" value="ECO:0007669"/>
    <property type="project" value="UniProtKB-SubCell"/>
</dbReference>
<evidence type="ECO:0000256" key="5">
    <source>
        <dbReference type="ARBA" id="ARBA00023136"/>
    </source>
</evidence>
<comment type="caution">
    <text evidence="8">The sequence shown here is derived from an EMBL/GenBank/DDBJ whole genome shotgun (WGS) entry which is preliminary data.</text>
</comment>
<evidence type="ECO:0000259" key="7">
    <source>
        <dbReference type="Pfam" id="PF12698"/>
    </source>
</evidence>
<keyword evidence="2" id="KW-1003">Cell membrane</keyword>
<feature type="transmembrane region" description="Helical" evidence="6">
    <location>
        <begin position="273"/>
        <end position="293"/>
    </location>
</feature>
<feature type="transmembrane region" description="Helical" evidence="6">
    <location>
        <begin position="361"/>
        <end position="381"/>
    </location>
</feature>
<evidence type="ECO:0000256" key="2">
    <source>
        <dbReference type="ARBA" id="ARBA00022475"/>
    </source>
</evidence>
<dbReference type="AlphaFoldDB" id="A0A9D9D9J9"/>
<gene>
    <name evidence="8" type="ORF">IAB19_01065</name>
</gene>
<name>A0A9D9D9J9_9GAMM</name>
<evidence type="ECO:0000256" key="3">
    <source>
        <dbReference type="ARBA" id="ARBA00022692"/>
    </source>
</evidence>
<organism evidence="8 9">
    <name type="scientific">Candidatus Avisuccinivibrio stercorigallinarum</name>
    <dbReference type="NCBI Taxonomy" id="2840704"/>
    <lineage>
        <taxon>Bacteria</taxon>
        <taxon>Pseudomonadati</taxon>
        <taxon>Pseudomonadota</taxon>
        <taxon>Gammaproteobacteria</taxon>
        <taxon>Aeromonadales</taxon>
        <taxon>Succinivibrionaceae</taxon>
        <taxon>Succinivibrionaceae incertae sedis</taxon>
        <taxon>Candidatus Avisuccinivibrio</taxon>
    </lineage>
</organism>
<evidence type="ECO:0000313" key="9">
    <source>
        <dbReference type="Proteomes" id="UP000823631"/>
    </source>
</evidence>
<dbReference type="PANTHER" id="PTHR30294">
    <property type="entry name" value="MEMBRANE COMPONENT OF ABC TRANSPORTER YHHJ-RELATED"/>
    <property type="match status" value="1"/>
</dbReference>
<feature type="transmembrane region" description="Helical" evidence="6">
    <location>
        <begin position="20"/>
        <end position="42"/>
    </location>
</feature>
<evidence type="ECO:0000256" key="6">
    <source>
        <dbReference type="SAM" id="Phobius"/>
    </source>
</evidence>
<keyword evidence="5 6" id="KW-0472">Membrane</keyword>
<feature type="transmembrane region" description="Helical" evidence="6">
    <location>
        <begin position="198"/>
        <end position="220"/>
    </location>
</feature>
<dbReference type="GO" id="GO:0140359">
    <property type="term" value="F:ABC-type transporter activity"/>
    <property type="evidence" value="ECO:0007669"/>
    <property type="project" value="InterPro"/>
</dbReference>
<dbReference type="PANTHER" id="PTHR30294:SF29">
    <property type="entry name" value="MULTIDRUG ABC TRANSPORTER PERMEASE YBHS-RELATED"/>
    <property type="match status" value="1"/>
</dbReference>
<dbReference type="Gene3D" id="3.40.1710.10">
    <property type="entry name" value="abc type-2 transporter like domain"/>
    <property type="match status" value="1"/>
</dbReference>
<feature type="domain" description="ABC-2 type transporter transmembrane" evidence="7">
    <location>
        <begin position="32"/>
        <end position="348"/>
    </location>
</feature>
<keyword evidence="4 6" id="KW-1133">Transmembrane helix</keyword>
<reference evidence="8" key="1">
    <citation type="submission" date="2020-10" db="EMBL/GenBank/DDBJ databases">
        <authorList>
            <person name="Gilroy R."/>
        </authorList>
    </citation>
    <scope>NUCLEOTIDE SEQUENCE</scope>
    <source>
        <strain evidence="8">17213</strain>
    </source>
</reference>
<evidence type="ECO:0000313" key="8">
    <source>
        <dbReference type="EMBL" id="MBO8414958.1"/>
    </source>
</evidence>
<proteinExistence type="predicted"/>
<keyword evidence="3 6" id="KW-0812">Transmembrane</keyword>
<sequence length="397" mass="43880">MQSFAESVLSEIEAMRSGRFIPYHKLALMAATLTMILFGVIFSHGSVFEGTIEVVDLDHSRLSQNIIDSLNSSSYIKVHQVFHYPVDPVYLTRHDRALGVLYLPEDLEKDVAAGKKAVNIGYFADYSNEAQNAEVLENINEITAIYAGAAAVNLAGGKSVVKALSGTDDDSEGSSLSVKIRRLFNPTFSSTNSTIISFIYFFSSLYLGLTTLMVTGRLRVTGVWDNVVLRQSPLELIARLVPYALIYTTAISVMTALLVCFGQLRFAGSYLAYLPSLFMTGLCFGMLALLYSWSSPDPGHGASFMIFLVPPGFILGGATMAVGVVPHWAFVLSHAFPLVWQYSFWRDFALRGIEFTGMFELYGMYLAYISVLGILISLRFYHELKKKSEPVPPPLLQ</sequence>
<feature type="transmembrane region" description="Helical" evidence="6">
    <location>
        <begin position="240"/>
        <end position="261"/>
    </location>
</feature>
<reference evidence="8" key="2">
    <citation type="journal article" date="2021" name="PeerJ">
        <title>Extensive microbial diversity within the chicken gut microbiome revealed by metagenomics and culture.</title>
        <authorList>
            <person name="Gilroy R."/>
            <person name="Ravi A."/>
            <person name="Getino M."/>
            <person name="Pursley I."/>
            <person name="Horton D.L."/>
            <person name="Alikhan N.F."/>
            <person name="Baker D."/>
            <person name="Gharbi K."/>
            <person name="Hall N."/>
            <person name="Watson M."/>
            <person name="Adriaenssens E.M."/>
            <person name="Foster-Nyarko E."/>
            <person name="Jarju S."/>
            <person name="Secka A."/>
            <person name="Antonio M."/>
            <person name="Oren A."/>
            <person name="Chaudhuri R.R."/>
            <person name="La Ragione R."/>
            <person name="Hildebrand F."/>
            <person name="Pallen M.J."/>
        </authorList>
    </citation>
    <scope>NUCLEOTIDE SEQUENCE</scope>
    <source>
        <strain evidence="8">17213</strain>
    </source>
</reference>
<protein>
    <submittedName>
        <fullName evidence="8">ABC transporter permease</fullName>
    </submittedName>
</protein>
<feature type="transmembrane region" description="Helical" evidence="6">
    <location>
        <begin position="313"/>
        <end position="340"/>
    </location>
</feature>
<dbReference type="InterPro" id="IPR051449">
    <property type="entry name" value="ABC-2_transporter_component"/>
</dbReference>
<dbReference type="InterPro" id="IPR013525">
    <property type="entry name" value="ABC2_TM"/>
</dbReference>
<evidence type="ECO:0000256" key="4">
    <source>
        <dbReference type="ARBA" id="ARBA00022989"/>
    </source>
</evidence>
<dbReference type="Pfam" id="PF12698">
    <property type="entry name" value="ABC2_membrane_3"/>
    <property type="match status" value="1"/>
</dbReference>
<comment type="subcellular location">
    <subcellularLocation>
        <location evidence="1">Cell membrane</location>
        <topology evidence="1">Multi-pass membrane protein</topology>
    </subcellularLocation>
</comment>
<dbReference type="EMBL" id="JADINH010000016">
    <property type="protein sequence ID" value="MBO8414958.1"/>
    <property type="molecule type" value="Genomic_DNA"/>
</dbReference>
<dbReference type="Proteomes" id="UP000823631">
    <property type="component" value="Unassembled WGS sequence"/>
</dbReference>
<evidence type="ECO:0000256" key="1">
    <source>
        <dbReference type="ARBA" id="ARBA00004651"/>
    </source>
</evidence>
<accession>A0A9D9D9J9</accession>